<feature type="transmembrane region" description="Helical" evidence="7">
    <location>
        <begin position="6"/>
        <end position="25"/>
    </location>
</feature>
<dbReference type="Proteomes" id="UP000030746">
    <property type="component" value="Unassembled WGS sequence"/>
</dbReference>
<reference evidence="8 9" key="1">
    <citation type="journal article" date="2013" name="Nature">
        <title>Insights into bilaterian evolution from three spiralian genomes.</title>
        <authorList>
            <person name="Simakov O."/>
            <person name="Marletaz F."/>
            <person name="Cho S.J."/>
            <person name="Edsinger-Gonzales E."/>
            <person name="Havlak P."/>
            <person name="Hellsten U."/>
            <person name="Kuo D.H."/>
            <person name="Larsson T."/>
            <person name="Lv J."/>
            <person name="Arendt D."/>
            <person name="Savage R."/>
            <person name="Osoegawa K."/>
            <person name="de Jong P."/>
            <person name="Grimwood J."/>
            <person name="Chapman J.A."/>
            <person name="Shapiro H."/>
            <person name="Aerts A."/>
            <person name="Otillar R.P."/>
            <person name="Terry A.Y."/>
            <person name="Boore J.L."/>
            <person name="Grigoriev I.V."/>
            <person name="Lindberg D.R."/>
            <person name="Seaver E.C."/>
            <person name="Weisblat D.A."/>
            <person name="Putnam N.H."/>
            <person name="Rokhsar D.S."/>
        </authorList>
    </citation>
    <scope>NUCLEOTIDE SEQUENCE [LARGE SCALE GENOMIC DNA]</scope>
</reference>
<dbReference type="PANTHER" id="PTHR13624">
    <property type="entry name" value="RE42071P"/>
    <property type="match status" value="1"/>
</dbReference>
<feature type="transmembrane region" description="Helical" evidence="7">
    <location>
        <begin position="469"/>
        <end position="488"/>
    </location>
</feature>
<evidence type="ECO:0000256" key="1">
    <source>
        <dbReference type="ARBA" id="ARBA00004141"/>
    </source>
</evidence>
<comment type="subcellular location">
    <subcellularLocation>
        <location evidence="1">Membrane</location>
        <topology evidence="1">Multi-pass membrane protein</topology>
    </subcellularLocation>
</comment>
<keyword evidence="6" id="KW-0325">Glycoprotein</keyword>
<proteinExistence type="inferred from homology"/>
<comment type="similarity">
    <text evidence="2">Belongs to the TMEM161 family.</text>
</comment>
<dbReference type="InterPro" id="IPR019395">
    <property type="entry name" value="Transmembrane_161A/B"/>
</dbReference>
<evidence type="ECO:0000256" key="3">
    <source>
        <dbReference type="ARBA" id="ARBA00022692"/>
    </source>
</evidence>
<dbReference type="GeneID" id="20247287"/>
<keyword evidence="5 7" id="KW-0472">Membrane</keyword>
<dbReference type="KEGG" id="lgi:LOTGIDRAFT_225492"/>
<accession>V4AAN5</accession>
<dbReference type="OrthoDB" id="784140at2759"/>
<dbReference type="CTD" id="20247287"/>
<dbReference type="EMBL" id="KB200559">
    <property type="protein sequence ID" value="ESP01059.1"/>
    <property type="molecule type" value="Genomic_DNA"/>
</dbReference>
<keyword evidence="4 7" id="KW-1133">Transmembrane helix</keyword>
<feature type="transmembrane region" description="Helical" evidence="7">
    <location>
        <begin position="315"/>
        <end position="334"/>
    </location>
</feature>
<evidence type="ECO:0000313" key="9">
    <source>
        <dbReference type="Proteomes" id="UP000030746"/>
    </source>
</evidence>
<protein>
    <recommendedName>
        <fullName evidence="10">Transmembrane protein 161B</fullName>
    </recommendedName>
</protein>
<sequence>MAVLGVQFVFSLVMFSFLNKLAPYYSFGQWLLCEKLVRYLYPTDDELKTLAGIPTGSSKGRGKRNDKKINTTNAKKDEGFSVPRNLPIQLDTAKVQAADLVHLKYFTDFQWLMDFSISAVVVYILTEVYYAVASHRIEFNVSVLWCLLALGFCLRSLMSQTAMYFRAEEGGERVLCVTFGFFFLVMGMGVLVISDLVLEFGLEDGYNNFSGNALEFLKQQGVESHGPVSFLTFKIFLAFLCSFLGALLTFPGLRMAKLHLDSLKYAKESRFRQFLLHTNFVLPLIICLTWARPIARDIFCKRRMYSDALMTDESFDSVRLFLVAFFFIVRLLLLPTHMQSHLNMAHEKIEALKKEGGRINSLEIQKSVSRVFYYLCVVTLQYMAPAILILFLSFLLKTLGDYTWTAPFGDQVTHLWSVKNVHKSGSMTAAPVSNGTDSIANTAAHFTWAVSNLRNVFTPVWYRGLLSFVMWWVSSSWFLCSVFGIMYYTQIEKA</sequence>
<dbReference type="Pfam" id="PF10268">
    <property type="entry name" value="Tmemb_161AB"/>
    <property type="match status" value="1"/>
</dbReference>
<gene>
    <name evidence="8" type="ORF">LOTGIDRAFT_225492</name>
</gene>
<evidence type="ECO:0008006" key="10">
    <source>
        <dbReference type="Google" id="ProtNLM"/>
    </source>
</evidence>
<evidence type="ECO:0000256" key="5">
    <source>
        <dbReference type="ARBA" id="ARBA00023136"/>
    </source>
</evidence>
<feature type="transmembrane region" description="Helical" evidence="7">
    <location>
        <begin position="111"/>
        <end position="131"/>
    </location>
</feature>
<feature type="transmembrane region" description="Helical" evidence="7">
    <location>
        <begin position="174"/>
        <end position="193"/>
    </location>
</feature>
<dbReference type="GO" id="GO:0016020">
    <property type="term" value="C:membrane"/>
    <property type="evidence" value="ECO:0007669"/>
    <property type="project" value="UniProtKB-SubCell"/>
</dbReference>
<organism evidence="8 9">
    <name type="scientific">Lottia gigantea</name>
    <name type="common">Giant owl limpet</name>
    <dbReference type="NCBI Taxonomy" id="225164"/>
    <lineage>
        <taxon>Eukaryota</taxon>
        <taxon>Metazoa</taxon>
        <taxon>Spiralia</taxon>
        <taxon>Lophotrochozoa</taxon>
        <taxon>Mollusca</taxon>
        <taxon>Gastropoda</taxon>
        <taxon>Patellogastropoda</taxon>
        <taxon>Lottioidea</taxon>
        <taxon>Lottiidae</taxon>
        <taxon>Lottia</taxon>
    </lineage>
</organism>
<dbReference type="HOGENOM" id="CLU_027277_0_0_1"/>
<evidence type="ECO:0000256" key="2">
    <source>
        <dbReference type="ARBA" id="ARBA00009706"/>
    </source>
</evidence>
<feature type="transmembrane region" description="Helical" evidence="7">
    <location>
        <begin position="235"/>
        <end position="253"/>
    </location>
</feature>
<feature type="transmembrane region" description="Helical" evidence="7">
    <location>
        <begin position="274"/>
        <end position="295"/>
    </location>
</feature>
<evidence type="ECO:0000313" key="8">
    <source>
        <dbReference type="EMBL" id="ESP01059.1"/>
    </source>
</evidence>
<evidence type="ECO:0000256" key="7">
    <source>
        <dbReference type="SAM" id="Phobius"/>
    </source>
</evidence>
<dbReference type="PANTHER" id="PTHR13624:SF6">
    <property type="entry name" value="EMEI"/>
    <property type="match status" value="1"/>
</dbReference>
<name>V4AAN5_LOTGI</name>
<dbReference type="RefSeq" id="XP_009048218.1">
    <property type="nucleotide sequence ID" value="XM_009049970.1"/>
</dbReference>
<evidence type="ECO:0000256" key="4">
    <source>
        <dbReference type="ARBA" id="ARBA00022989"/>
    </source>
</evidence>
<feature type="transmembrane region" description="Helical" evidence="7">
    <location>
        <begin position="371"/>
        <end position="396"/>
    </location>
</feature>
<keyword evidence="3 7" id="KW-0812">Transmembrane</keyword>
<dbReference type="AlphaFoldDB" id="V4AAN5"/>
<keyword evidence="9" id="KW-1185">Reference proteome</keyword>
<feature type="transmembrane region" description="Helical" evidence="7">
    <location>
        <begin position="137"/>
        <end position="154"/>
    </location>
</feature>
<evidence type="ECO:0000256" key="6">
    <source>
        <dbReference type="ARBA" id="ARBA00023180"/>
    </source>
</evidence>
<dbReference type="OMA" id="RFALMPI"/>